<evidence type="ECO:0000313" key="2">
    <source>
        <dbReference type="Proteomes" id="UP000592181"/>
    </source>
</evidence>
<dbReference type="Gene3D" id="1.10.10.10">
    <property type="entry name" value="Winged helix-like DNA-binding domain superfamily/Winged helix DNA-binding domain"/>
    <property type="match status" value="1"/>
</dbReference>
<dbReference type="RefSeq" id="WP_179462292.1">
    <property type="nucleotide sequence ID" value="NZ_JACBZX010000001.1"/>
</dbReference>
<dbReference type="GO" id="GO:0006355">
    <property type="term" value="P:regulation of DNA-templated transcription"/>
    <property type="evidence" value="ECO:0007669"/>
    <property type="project" value="InterPro"/>
</dbReference>
<evidence type="ECO:0008006" key="3">
    <source>
        <dbReference type="Google" id="ProtNLM"/>
    </source>
</evidence>
<comment type="caution">
    <text evidence="1">The sequence shown here is derived from an EMBL/GenBank/DDBJ whole genome shotgun (WGS) entry which is preliminary data.</text>
</comment>
<keyword evidence="2" id="KW-1185">Reference proteome</keyword>
<dbReference type="SUPFAM" id="SSF46894">
    <property type="entry name" value="C-terminal effector domain of the bipartite response regulators"/>
    <property type="match status" value="1"/>
</dbReference>
<proteinExistence type="predicted"/>
<organism evidence="1 2">
    <name type="scientific">Janibacter alkaliphilus</name>
    <dbReference type="NCBI Taxonomy" id="1069963"/>
    <lineage>
        <taxon>Bacteria</taxon>
        <taxon>Bacillati</taxon>
        <taxon>Actinomycetota</taxon>
        <taxon>Actinomycetes</taxon>
        <taxon>Micrococcales</taxon>
        <taxon>Intrasporangiaceae</taxon>
        <taxon>Janibacter</taxon>
    </lineage>
</organism>
<accession>A0A852X932</accession>
<dbReference type="GO" id="GO:0003677">
    <property type="term" value="F:DNA binding"/>
    <property type="evidence" value="ECO:0007669"/>
    <property type="project" value="InterPro"/>
</dbReference>
<dbReference type="InterPro" id="IPR016032">
    <property type="entry name" value="Sig_transdc_resp-reg_C-effctor"/>
</dbReference>
<reference evidence="1 2" key="1">
    <citation type="submission" date="2020-07" db="EMBL/GenBank/DDBJ databases">
        <title>Sequencing the genomes of 1000 actinobacteria strains.</title>
        <authorList>
            <person name="Klenk H.-P."/>
        </authorList>
    </citation>
    <scope>NUCLEOTIDE SEQUENCE [LARGE SCALE GENOMIC DNA]</scope>
    <source>
        <strain evidence="1 2">DSM 24723</strain>
    </source>
</reference>
<dbReference type="InterPro" id="IPR036388">
    <property type="entry name" value="WH-like_DNA-bd_sf"/>
</dbReference>
<sequence>MGTHPVEDPLRRLERVLAEDTARLTETRERLADIGDALVQLRARMHHIDLGDDLGVQVLEQEVASPILVRLAGGADQVDNVVMQVDVGAGAEDVNSRSELERAQEGQRQRTLVHPMALEDEVSRLRLSAKREVGQEQRVSDVPGTEFLVLGDEAVVTLERWGDPTSRYLFVRHPALVRSFATWFDAVWAVSPEVSLSVSGPDEAPLVRLLALGLKDETIARTLGVSLRTVRRRIAGLMDEHGVSTRFQLGVALERDGQL</sequence>
<evidence type="ECO:0000313" key="1">
    <source>
        <dbReference type="EMBL" id="NYG36844.1"/>
    </source>
</evidence>
<dbReference type="AlphaFoldDB" id="A0A852X932"/>
<dbReference type="EMBL" id="JACBZX010000001">
    <property type="protein sequence ID" value="NYG36844.1"/>
    <property type="molecule type" value="Genomic_DNA"/>
</dbReference>
<protein>
    <recommendedName>
        <fullName evidence="3">HTH luxR-type domain-containing protein</fullName>
    </recommendedName>
</protein>
<dbReference type="Proteomes" id="UP000592181">
    <property type="component" value="Unassembled WGS sequence"/>
</dbReference>
<gene>
    <name evidence="1" type="ORF">BJY28_001313</name>
</gene>
<name>A0A852X932_9MICO</name>